<dbReference type="InterPro" id="IPR001471">
    <property type="entry name" value="AP2/ERF_dom"/>
</dbReference>
<evidence type="ECO:0000256" key="1">
    <source>
        <dbReference type="ARBA" id="ARBA00004123"/>
    </source>
</evidence>
<evidence type="ECO:0000256" key="2">
    <source>
        <dbReference type="ARBA" id="ARBA00023015"/>
    </source>
</evidence>
<dbReference type="SUPFAM" id="SSF54171">
    <property type="entry name" value="DNA-binding domain"/>
    <property type="match status" value="1"/>
</dbReference>
<gene>
    <name evidence="8" type="ORF">Nepgr_016794</name>
</gene>
<dbReference type="AlphaFoldDB" id="A0AAD3XRX4"/>
<reference evidence="8" key="1">
    <citation type="submission" date="2023-05" db="EMBL/GenBank/DDBJ databases">
        <title>Nepenthes gracilis genome sequencing.</title>
        <authorList>
            <person name="Fukushima K."/>
        </authorList>
    </citation>
    <scope>NUCLEOTIDE SEQUENCE</scope>
    <source>
        <strain evidence="8">SING2019-196</strain>
    </source>
</reference>
<feature type="region of interest" description="Disordered" evidence="6">
    <location>
        <begin position="257"/>
        <end position="277"/>
    </location>
</feature>
<keyword evidence="5" id="KW-0539">Nucleus</keyword>
<feature type="compositionally biased region" description="Pro residues" evidence="6">
    <location>
        <begin position="337"/>
        <end position="347"/>
    </location>
</feature>
<dbReference type="Gene3D" id="3.30.730.10">
    <property type="entry name" value="AP2/ERF domain"/>
    <property type="match status" value="1"/>
</dbReference>
<dbReference type="InterPro" id="IPR044808">
    <property type="entry name" value="ERF_plant"/>
</dbReference>
<organism evidence="8 9">
    <name type="scientific">Nepenthes gracilis</name>
    <name type="common">Slender pitcher plant</name>
    <dbReference type="NCBI Taxonomy" id="150966"/>
    <lineage>
        <taxon>Eukaryota</taxon>
        <taxon>Viridiplantae</taxon>
        <taxon>Streptophyta</taxon>
        <taxon>Embryophyta</taxon>
        <taxon>Tracheophyta</taxon>
        <taxon>Spermatophyta</taxon>
        <taxon>Magnoliopsida</taxon>
        <taxon>eudicotyledons</taxon>
        <taxon>Gunneridae</taxon>
        <taxon>Pentapetalae</taxon>
        <taxon>Caryophyllales</taxon>
        <taxon>Nepenthaceae</taxon>
        <taxon>Nepenthes</taxon>
    </lineage>
</organism>
<dbReference type="GO" id="GO:0009873">
    <property type="term" value="P:ethylene-activated signaling pathway"/>
    <property type="evidence" value="ECO:0007669"/>
    <property type="project" value="InterPro"/>
</dbReference>
<dbReference type="EMBL" id="BSYO01000014">
    <property type="protein sequence ID" value="GMH14953.1"/>
    <property type="molecule type" value="Genomic_DNA"/>
</dbReference>
<dbReference type="Proteomes" id="UP001279734">
    <property type="component" value="Unassembled WGS sequence"/>
</dbReference>
<dbReference type="InterPro" id="IPR016177">
    <property type="entry name" value="DNA-bd_dom_sf"/>
</dbReference>
<feature type="compositionally biased region" description="Low complexity" evidence="6">
    <location>
        <begin position="348"/>
        <end position="366"/>
    </location>
</feature>
<dbReference type="GO" id="GO:0005634">
    <property type="term" value="C:nucleus"/>
    <property type="evidence" value="ECO:0007669"/>
    <property type="project" value="UniProtKB-SubCell"/>
</dbReference>
<feature type="region of interest" description="Disordered" evidence="6">
    <location>
        <begin position="1"/>
        <end position="28"/>
    </location>
</feature>
<dbReference type="PANTHER" id="PTHR31190:SF473">
    <property type="entry name" value="OS05G0437100 PROTEIN"/>
    <property type="match status" value="1"/>
</dbReference>
<evidence type="ECO:0000256" key="5">
    <source>
        <dbReference type="ARBA" id="ARBA00023242"/>
    </source>
</evidence>
<evidence type="ECO:0000313" key="8">
    <source>
        <dbReference type="EMBL" id="GMH14953.1"/>
    </source>
</evidence>
<feature type="compositionally biased region" description="Low complexity" evidence="6">
    <location>
        <begin position="392"/>
        <end position="403"/>
    </location>
</feature>
<name>A0AAD3XRX4_NEPGR</name>
<dbReference type="Pfam" id="PF00847">
    <property type="entry name" value="AP2"/>
    <property type="match status" value="1"/>
</dbReference>
<keyword evidence="9" id="KW-1185">Reference proteome</keyword>
<protein>
    <recommendedName>
        <fullName evidence="7">AP2/ERF domain-containing protein</fullName>
    </recommendedName>
</protein>
<dbReference type="CDD" id="cd00018">
    <property type="entry name" value="AP2"/>
    <property type="match status" value="1"/>
</dbReference>
<sequence>MCVLKVAQPRKDYSEDERDQVEGSTSEMLSSILPAGYSREREMFEMVSALTRVVAGEPDPVNDQLSTDPSSGFSVNPIASSSFGGGGGGASSSWGVGAGEKRRREEVGGGGPRVFESAGGARDCSTTFSDFRINTEVKTESPVKVGEGSSSSIVGPSFAIPPASAAFTFSPTCGSTQGGGGEGEQGRKYRGVRQRPWGKWAAEIRDPHKAARVWLGTYNTAEAAARAYDEAALKFRGSKAKLNFPENATLRPNLDNPPATQLPVSHSPTALLVGPGNSQASAQAQSLQQFQQVQGYLNVHYSGIHAMSSIDLQRRQPMSLLDEIMMSPSMALHSLSSPPPAPPPPLSPLSSSLASSASLSSASSSSPPLPAAQLRQRGDRSGGDDGTEAAPGSSLGRHSSSSR</sequence>
<feature type="region of interest" description="Disordered" evidence="6">
    <location>
        <begin position="170"/>
        <end position="192"/>
    </location>
</feature>
<evidence type="ECO:0000256" key="3">
    <source>
        <dbReference type="ARBA" id="ARBA00023125"/>
    </source>
</evidence>
<dbReference type="PRINTS" id="PR00367">
    <property type="entry name" value="ETHRSPELEMNT"/>
</dbReference>
<feature type="region of interest" description="Disordered" evidence="6">
    <location>
        <begin position="331"/>
        <end position="403"/>
    </location>
</feature>
<proteinExistence type="predicted"/>
<keyword evidence="2" id="KW-0805">Transcription regulation</keyword>
<evidence type="ECO:0000256" key="6">
    <source>
        <dbReference type="SAM" id="MobiDB-lite"/>
    </source>
</evidence>
<dbReference type="InterPro" id="IPR036955">
    <property type="entry name" value="AP2/ERF_dom_sf"/>
</dbReference>
<dbReference type="PANTHER" id="PTHR31190">
    <property type="entry name" value="DNA-BINDING DOMAIN"/>
    <property type="match status" value="1"/>
</dbReference>
<comment type="caution">
    <text evidence="8">The sequence shown here is derived from an EMBL/GenBank/DDBJ whole genome shotgun (WGS) entry which is preliminary data.</text>
</comment>
<dbReference type="SMART" id="SM00380">
    <property type="entry name" value="AP2"/>
    <property type="match status" value="1"/>
</dbReference>
<comment type="subcellular location">
    <subcellularLocation>
        <location evidence="1">Nucleus</location>
    </subcellularLocation>
</comment>
<feature type="region of interest" description="Disordered" evidence="6">
    <location>
        <begin position="78"/>
        <end position="121"/>
    </location>
</feature>
<evidence type="ECO:0000259" key="7">
    <source>
        <dbReference type="PROSITE" id="PS51032"/>
    </source>
</evidence>
<feature type="compositionally biased region" description="Polar residues" evidence="6">
    <location>
        <begin position="258"/>
        <end position="268"/>
    </location>
</feature>
<accession>A0AAD3XRX4</accession>
<keyword evidence="3" id="KW-0238">DNA-binding</keyword>
<keyword evidence="4" id="KW-0804">Transcription</keyword>
<feature type="domain" description="AP2/ERF" evidence="7">
    <location>
        <begin position="188"/>
        <end position="245"/>
    </location>
</feature>
<evidence type="ECO:0000313" key="9">
    <source>
        <dbReference type="Proteomes" id="UP001279734"/>
    </source>
</evidence>
<dbReference type="PROSITE" id="PS51032">
    <property type="entry name" value="AP2_ERF"/>
    <property type="match status" value="1"/>
</dbReference>
<dbReference type="GO" id="GO:0003677">
    <property type="term" value="F:DNA binding"/>
    <property type="evidence" value="ECO:0007669"/>
    <property type="project" value="UniProtKB-KW"/>
</dbReference>
<dbReference type="GO" id="GO:0003700">
    <property type="term" value="F:DNA-binding transcription factor activity"/>
    <property type="evidence" value="ECO:0007669"/>
    <property type="project" value="InterPro"/>
</dbReference>
<dbReference type="FunFam" id="3.30.730.10:FF:000001">
    <property type="entry name" value="Ethylene-responsive transcription factor 2"/>
    <property type="match status" value="1"/>
</dbReference>
<evidence type="ECO:0000256" key="4">
    <source>
        <dbReference type="ARBA" id="ARBA00023163"/>
    </source>
</evidence>